<feature type="region of interest" description="Disordered" evidence="2">
    <location>
        <begin position="269"/>
        <end position="293"/>
    </location>
</feature>
<keyword evidence="5" id="KW-1185">Reference proteome</keyword>
<evidence type="ECO:0000256" key="1">
    <source>
        <dbReference type="RuleBase" id="RU369085"/>
    </source>
</evidence>
<sequence length="474" mass="53481">MTSSSSASSSSSFTDFPEDVQLCILSFLEPPEITSFSCTSKRFSSLCQSDNKLWFSMCERRWGSNTHIKKWGNEQIHFKLLYRTLNRFEKLIGFWRRSGQQGNNTSTTGNGLIVPPPLVFFEWGESFITGSRVSPCKSGTYKVIKTPFLWLGISKRGEPLNFLDPECRFESPDDFVKIAEMGASSSTSDADLISVNVSFMGSNHVIVEENLFGYSYSSPEGKKLLGFRRSPSPNDDLGVVIEDVIGLEGTTPGSLPEHQTSEIYQYFANRTSPGGDRASRRQRRKDKERNGRRKWDSQHFVKIVNCAPTSGRPLQGLWKGICDDMSLEFYLVAYDDIGGVTCRKVGDSVEPFSGYSPVFWTSNTTFIESPLSCEEEYLYDSRIHLQPPIVNHICDHSPFIENEEVLRILNINSSYDLVIPDLAVSSVNPRQAEGRIWQYASGTFGFGFLRNNYIIDMKHIFLDGHLLDTAECCN</sequence>
<evidence type="ECO:0000313" key="5">
    <source>
        <dbReference type="Proteomes" id="UP001202328"/>
    </source>
</evidence>
<dbReference type="SUPFAM" id="SSF81383">
    <property type="entry name" value="F-box domain"/>
    <property type="match status" value="1"/>
</dbReference>
<proteinExistence type="predicted"/>
<dbReference type="GO" id="GO:0031146">
    <property type="term" value="P:SCF-dependent proteasomal ubiquitin-dependent protein catabolic process"/>
    <property type="evidence" value="ECO:0007669"/>
    <property type="project" value="UniProtKB-UniRule"/>
</dbReference>
<dbReference type="Gene3D" id="1.20.1280.50">
    <property type="match status" value="1"/>
</dbReference>
<dbReference type="GO" id="GO:0009740">
    <property type="term" value="P:gibberellic acid mediated signaling pathway"/>
    <property type="evidence" value="ECO:0007669"/>
    <property type="project" value="TreeGrafter"/>
</dbReference>
<comment type="pathway">
    <text evidence="1">Protein modification; protein ubiquitination.</text>
</comment>
<dbReference type="InterPro" id="IPR001810">
    <property type="entry name" value="F-box_dom"/>
</dbReference>
<dbReference type="EMBL" id="JAJJMB010011222">
    <property type="protein sequence ID" value="KAI3903347.1"/>
    <property type="molecule type" value="Genomic_DNA"/>
</dbReference>
<accession>A0AAD4XED8</accession>
<feature type="domain" description="F-box" evidence="3">
    <location>
        <begin position="10"/>
        <end position="57"/>
    </location>
</feature>
<reference evidence="4" key="1">
    <citation type="submission" date="2022-04" db="EMBL/GenBank/DDBJ databases">
        <title>A functionally conserved STORR gene fusion in Papaver species that diverged 16.8 million years ago.</title>
        <authorList>
            <person name="Catania T."/>
        </authorList>
    </citation>
    <scope>NUCLEOTIDE SEQUENCE</scope>
    <source>
        <strain evidence="4">S-188037</strain>
    </source>
</reference>
<dbReference type="Proteomes" id="UP001202328">
    <property type="component" value="Unassembled WGS sequence"/>
</dbReference>
<evidence type="ECO:0000256" key="2">
    <source>
        <dbReference type="SAM" id="MobiDB-lite"/>
    </source>
</evidence>
<dbReference type="InterPro" id="IPR036047">
    <property type="entry name" value="F-box-like_dom_sf"/>
</dbReference>
<dbReference type="PROSITE" id="PS50181">
    <property type="entry name" value="FBOX"/>
    <property type="match status" value="1"/>
</dbReference>
<dbReference type="Pfam" id="PF00646">
    <property type="entry name" value="F-box"/>
    <property type="match status" value="1"/>
</dbReference>
<comment type="subcellular location">
    <subcellularLocation>
        <location evidence="1">Nucleus</location>
    </subcellularLocation>
</comment>
<dbReference type="PANTHER" id="PTHR12874:SF28">
    <property type="entry name" value="F-BOX PROTEIN"/>
    <property type="match status" value="1"/>
</dbReference>
<evidence type="ECO:0000313" key="4">
    <source>
        <dbReference type="EMBL" id="KAI3903347.1"/>
    </source>
</evidence>
<comment type="caution">
    <text evidence="4">The sequence shown here is derived from an EMBL/GenBank/DDBJ whole genome shotgun (WGS) entry which is preliminary data.</text>
</comment>
<keyword evidence="1" id="KW-0539">Nucleus</keyword>
<dbReference type="PANTHER" id="PTHR12874">
    <property type="entry name" value="F-BOX ONLY PROTEIN 48-RELATED"/>
    <property type="match status" value="1"/>
</dbReference>
<keyword evidence="1" id="KW-0833">Ubl conjugation pathway</keyword>
<dbReference type="AlphaFoldDB" id="A0AAD4XED8"/>
<dbReference type="GO" id="GO:0005634">
    <property type="term" value="C:nucleus"/>
    <property type="evidence" value="ECO:0007669"/>
    <property type="project" value="UniProtKB-SubCell"/>
</dbReference>
<dbReference type="GO" id="GO:0005737">
    <property type="term" value="C:cytoplasm"/>
    <property type="evidence" value="ECO:0007669"/>
    <property type="project" value="TreeGrafter"/>
</dbReference>
<evidence type="ECO:0000259" key="3">
    <source>
        <dbReference type="PROSITE" id="PS50181"/>
    </source>
</evidence>
<dbReference type="SMART" id="SM00256">
    <property type="entry name" value="FBOX"/>
    <property type="match status" value="1"/>
</dbReference>
<name>A0AAD4XED8_9MAGN</name>
<organism evidence="4 5">
    <name type="scientific">Papaver atlanticum</name>
    <dbReference type="NCBI Taxonomy" id="357466"/>
    <lineage>
        <taxon>Eukaryota</taxon>
        <taxon>Viridiplantae</taxon>
        <taxon>Streptophyta</taxon>
        <taxon>Embryophyta</taxon>
        <taxon>Tracheophyta</taxon>
        <taxon>Spermatophyta</taxon>
        <taxon>Magnoliopsida</taxon>
        <taxon>Ranunculales</taxon>
        <taxon>Papaveraceae</taxon>
        <taxon>Papaveroideae</taxon>
        <taxon>Papaver</taxon>
    </lineage>
</organism>
<gene>
    <name evidence="4" type="ORF">MKW98_032001</name>
</gene>
<comment type="subunit">
    <text evidence="1">Component of the SCF-type E3 ligase complex.</text>
</comment>
<protein>
    <recommendedName>
        <fullName evidence="1">F-box protein</fullName>
    </recommendedName>
</protein>
<comment type="function">
    <text evidence="1">Acts as a component of a SCF E3 ubiquitin ligase complexes.</text>
</comment>
<dbReference type="GO" id="GO:0019005">
    <property type="term" value="C:SCF ubiquitin ligase complex"/>
    <property type="evidence" value="ECO:0007669"/>
    <property type="project" value="UniProtKB-UniRule"/>
</dbReference>
<dbReference type="GO" id="GO:0016567">
    <property type="term" value="P:protein ubiquitination"/>
    <property type="evidence" value="ECO:0007669"/>
    <property type="project" value="UniProtKB-UniRule"/>
</dbReference>